<dbReference type="InterPro" id="IPR013229">
    <property type="entry name" value="PEGA"/>
</dbReference>
<feature type="domain" description="PEGA" evidence="2">
    <location>
        <begin position="117"/>
        <end position="185"/>
    </location>
</feature>
<accession>A0A7G9YWL4</accession>
<proteinExistence type="predicted"/>
<dbReference type="AlphaFoldDB" id="A0A7G9YWL4"/>
<name>A0A7G9YWL4_9EURY</name>
<keyword evidence="1" id="KW-0472">Membrane</keyword>
<dbReference type="Pfam" id="PF08308">
    <property type="entry name" value="PEGA"/>
    <property type="match status" value="2"/>
</dbReference>
<evidence type="ECO:0000256" key="1">
    <source>
        <dbReference type="SAM" id="Phobius"/>
    </source>
</evidence>
<reference evidence="3" key="1">
    <citation type="submission" date="2020-06" db="EMBL/GenBank/DDBJ databases">
        <title>Unique genomic features of the anaerobic methanotrophic archaea.</title>
        <authorList>
            <person name="Chadwick G.L."/>
            <person name="Skennerton C.T."/>
            <person name="Laso-Perez R."/>
            <person name="Leu A.O."/>
            <person name="Speth D.R."/>
            <person name="Yu H."/>
            <person name="Morgan-Lang C."/>
            <person name="Hatzenpichler R."/>
            <person name="Goudeau D."/>
            <person name="Malmstrom R."/>
            <person name="Brazelton W.J."/>
            <person name="Woyke T."/>
            <person name="Hallam S.J."/>
            <person name="Tyson G.W."/>
            <person name="Wegener G."/>
            <person name="Boetius A."/>
            <person name="Orphan V."/>
        </authorList>
    </citation>
    <scope>NUCLEOTIDE SEQUENCE</scope>
</reference>
<dbReference type="PROSITE" id="PS51257">
    <property type="entry name" value="PROKAR_LIPOPROTEIN"/>
    <property type="match status" value="1"/>
</dbReference>
<evidence type="ECO:0000259" key="2">
    <source>
        <dbReference type="Pfam" id="PF08308"/>
    </source>
</evidence>
<protein>
    <recommendedName>
        <fullName evidence="2">PEGA domain-containing protein</fullName>
    </recommendedName>
</protein>
<dbReference type="EMBL" id="MT631509">
    <property type="protein sequence ID" value="QNO52398.1"/>
    <property type="molecule type" value="Genomic_DNA"/>
</dbReference>
<keyword evidence="1" id="KW-0812">Transmembrane</keyword>
<gene>
    <name evidence="3" type="ORF">IAKEDICC_00019</name>
</gene>
<organism evidence="3">
    <name type="scientific">Candidatus Methanophagaceae archaeon ANME-1 ERB6</name>
    <dbReference type="NCBI Taxonomy" id="2759912"/>
    <lineage>
        <taxon>Archaea</taxon>
        <taxon>Methanobacteriati</taxon>
        <taxon>Methanobacteriota</taxon>
        <taxon>Stenosarchaea group</taxon>
        <taxon>Methanomicrobia</taxon>
        <taxon>Candidatus Methanophagales</taxon>
        <taxon>Candidatus Methanophagaceae</taxon>
    </lineage>
</organism>
<sequence>MKKVANMMGIIGLVIVLLLAGVACSTAVLPPEGYLKVTSSPSGATIGLEGPEGPFVGPVWETPYAFTNLKPGTYTIHLHLDGYQDWSTTVQLMANSPPQSIDATLAPIPTPTPPATGSISISSSPSGAYIYLDGTPKGYAPLTIHDVSPGTHAIKATLAGYEDWATNVEVTSGSTASVSASLTRTSTPTPTPKVPTTVLSVIVALAISSIIAAAKVRRGGKYQKR</sequence>
<feature type="transmembrane region" description="Helical" evidence="1">
    <location>
        <begin position="197"/>
        <end position="216"/>
    </location>
</feature>
<evidence type="ECO:0000313" key="3">
    <source>
        <dbReference type="EMBL" id="QNO52398.1"/>
    </source>
</evidence>
<dbReference type="PANTHER" id="PTHR36194">
    <property type="entry name" value="S-LAYER-LIKE PROTEIN"/>
    <property type="match status" value="1"/>
</dbReference>
<feature type="domain" description="PEGA" evidence="2">
    <location>
        <begin position="33"/>
        <end position="96"/>
    </location>
</feature>
<dbReference type="PANTHER" id="PTHR36194:SF1">
    <property type="entry name" value="S-LAYER-LIKE PROTEIN"/>
    <property type="match status" value="1"/>
</dbReference>
<keyword evidence="1" id="KW-1133">Transmembrane helix</keyword>